<comment type="caution">
    <text evidence="1">The sequence shown here is derived from an EMBL/GenBank/DDBJ whole genome shotgun (WGS) entry which is preliminary data.</text>
</comment>
<evidence type="ECO:0000313" key="1">
    <source>
        <dbReference type="EMBL" id="NMM42912.1"/>
    </source>
</evidence>
<dbReference type="RefSeq" id="WP_169623230.1">
    <property type="nucleotide sequence ID" value="NZ_JABBNT010000001.1"/>
</dbReference>
<proteinExistence type="predicted"/>
<name>A0A7Y0DWK0_9PROT</name>
<sequence>MVSSIISHVDGFGLQASEDSALKPEHDGHIWLGNFLKSKMVDGYVDRAAIQPEDIQPALLPCLIVLDRLPADGEVRADFVYRLMGGTLVDYAGVNMTGKLLSTFPHPDIRASMETYSHAVCDHIKPLFSATHATFGNSDTVFTERSLYPTIKGETTGIIALITVNAPPAPYDSVKESPNYRHVREHYRLLNDVGCWG</sequence>
<keyword evidence="2" id="KW-1185">Reference proteome</keyword>
<dbReference type="AlphaFoldDB" id="A0A7Y0DWK0"/>
<evidence type="ECO:0008006" key="3">
    <source>
        <dbReference type="Google" id="ProtNLM"/>
    </source>
</evidence>
<accession>A0A7Y0DWK0</accession>
<reference evidence="1 2" key="1">
    <citation type="submission" date="2020-04" db="EMBL/GenBank/DDBJ databases">
        <title>Rhodospirillaceae bacterium KN72 isolated from deep sea.</title>
        <authorList>
            <person name="Zhang D.-C."/>
        </authorList>
    </citation>
    <scope>NUCLEOTIDE SEQUENCE [LARGE SCALE GENOMIC DNA]</scope>
    <source>
        <strain evidence="1 2">KN72</strain>
    </source>
</reference>
<dbReference type="EMBL" id="JABBNT010000001">
    <property type="protein sequence ID" value="NMM42912.1"/>
    <property type="molecule type" value="Genomic_DNA"/>
</dbReference>
<protein>
    <recommendedName>
        <fullName evidence="3">PAS domain-containing protein</fullName>
    </recommendedName>
</protein>
<evidence type="ECO:0000313" key="2">
    <source>
        <dbReference type="Proteomes" id="UP000539372"/>
    </source>
</evidence>
<gene>
    <name evidence="1" type="ORF">HH303_00375</name>
</gene>
<dbReference type="Proteomes" id="UP000539372">
    <property type="component" value="Unassembled WGS sequence"/>
</dbReference>
<organism evidence="1 2">
    <name type="scientific">Pacificispira spongiicola</name>
    <dbReference type="NCBI Taxonomy" id="2729598"/>
    <lineage>
        <taxon>Bacteria</taxon>
        <taxon>Pseudomonadati</taxon>
        <taxon>Pseudomonadota</taxon>
        <taxon>Alphaproteobacteria</taxon>
        <taxon>Rhodospirillales</taxon>
        <taxon>Rhodospirillaceae</taxon>
        <taxon>Pacificispira</taxon>
    </lineage>
</organism>